<keyword evidence="1" id="KW-0472">Membrane</keyword>
<keyword evidence="1" id="KW-0812">Transmembrane</keyword>
<dbReference type="AlphaFoldDB" id="A0A1I5A947"/>
<proteinExistence type="predicted"/>
<evidence type="ECO:0000313" key="2">
    <source>
        <dbReference type="EMBL" id="SFN59091.1"/>
    </source>
</evidence>
<keyword evidence="3" id="KW-1185">Reference proteome</keyword>
<dbReference type="EMBL" id="FOVF01000034">
    <property type="protein sequence ID" value="SFN59091.1"/>
    <property type="molecule type" value="Genomic_DNA"/>
</dbReference>
<sequence>MQADEGIRFGRIRLFGGTLPLLLLSVACGGLMPVVAPAAGLWDTGFQDEPHRERSEPPGVPTISFIDSPTAQCYGPMDEVDACYVNWGSLQVSATAPQYIERMTIMIDGRIRAYYAGFFQTSMTVPPGMHAEGFKVACGYPGAGGDPAFGNQYAYEIRARETGGLSSANFGSVLCPFDYRIDLIFRHGFE</sequence>
<feature type="transmembrane region" description="Helical" evidence="1">
    <location>
        <begin position="21"/>
        <end position="42"/>
    </location>
</feature>
<dbReference type="Proteomes" id="UP000198575">
    <property type="component" value="Unassembled WGS sequence"/>
</dbReference>
<protein>
    <submittedName>
        <fullName evidence="2">Uncharacterized protein</fullName>
    </submittedName>
</protein>
<evidence type="ECO:0000256" key="1">
    <source>
        <dbReference type="SAM" id="Phobius"/>
    </source>
</evidence>
<reference evidence="2 3" key="1">
    <citation type="submission" date="2016-10" db="EMBL/GenBank/DDBJ databases">
        <authorList>
            <person name="de Groot N.N."/>
        </authorList>
    </citation>
    <scope>NUCLEOTIDE SEQUENCE [LARGE SCALE GENOMIC DNA]</scope>
    <source>
        <strain evidence="2 3">CGMCC 1.7659</strain>
    </source>
</reference>
<organism evidence="2 3">
    <name type="scientific">Dokdonella immobilis</name>
    <dbReference type="NCBI Taxonomy" id="578942"/>
    <lineage>
        <taxon>Bacteria</taxon>
        <taxon>Pseudomonadati</taxon>
        <taxon>Pseudomonadota</taxon>
        <taxon>Gammaproteobacteria</taxon>
        <taxon>Lysobacterales</taxon>
        <taxon>Rhodanobacteraceae</taxon>
        <taxon>Dokdonella</taxon>
    </lineage>
</organism>
<dbReference type="RefSeq" id="WP_092410219.1">
    <property type="nucleotide sequence ID" value="NZ_FOVF01000034.1"/>
</dbReference>
<gene>
    <name evidence="2" type="ORF">SAMN05216289_1347</name>
</gene>
<accession>A0A1I5A947</accession>
<keyword evidence="1" id="KW-1133">Transmembrane helix</keyword>
<evidence type="ECO:0000313" key="3">
    <source>
        <dbReference type="Proteomes" id="UP000198575"/>
    </source>
</evidence>
<name>A0A1I5A947_9GAMM</name>